<reference evidence="4 5" key="1">
    <citation type="journal article" date="2017" name="Syst. Appl. Microbiol.">
        <title>Soybeans inoculated with root zone soils of Canadian native legumes harbour diverse and novel Bradyrhizobium spp. that possess agricultural potential.</title>
        <authorList>
            <person name="Bromfield E.S.P."/>
            <person name="Cloutier S."/>
            <person name="Tambong J.T."/>
            <person name="Tran Thi T.V."/>
        </authorList>
    </citation>
    <scope>NUCLEOTIDE SEQUENCE [LARGE SCALE GENOMIC DNA]</scope>
    <source>
        <strain evidence="4 5">39S1MB</strain>
    </source>
</reference>
<evidence type="ECO:0000256" key="2">
    <source>
        <dbReference type="ARBA" id="ARBA00023002"/>
    </source>
</evidence>
<dbReference type="InterPro" id="IPR036291">
    <property type="entry name" value="NAD(P)-bd_dom_sf"/>
</dbReference>
<dbReference type="EMBL" id="CP029426">
    <property type="protein sequence ID" value="AWM01710.1"/>
    <property type="molecule type" value="Genomic_DNA"/>
</dbReference>
<gene>
    <name evidence="4" type="ORF">CIT40_17830</name>
</gene>
<reference evidence="4 5" key="2">
    <citation type="journal article" date="2019" name="Int. J. Syst. Evol. Microbiol.">
        <title>Description and complete genome sequence of Bradyrhizobium amphicarpaeae sp. nov., harbouring photosystem and nitrogen-fixation genes.</title>
        <authorList>
            <person name="Bromfield E.S.P."/>
            <person name="Cloutier S."/>
            <person name="Nguyen H.D.T."/>
        </authorList>
    </citation>
    <scope>NUCLEOTIDE SEQUENCE [LARGE SCALE GENOMIC DNA]</scope>
    <source>
        <strain evidence="4 5">39S1MB</strain>
    </source>
</reference>
<accession>A0A2U8PV73</accession>
<feature type="domain" description="Ketoreductase" evidence="3">
    <location>
        <begin position="30"/>
        <end position="211"/>
    </location>
</feature>
<dbReference type="Pfam" id="PF13561">
    <property type="entry name" value="adh_short_C2"/>
    <property type="match status" value="1"/>
</dbReference>
<evidence type="ECO:0000313" key="4">
    <source>
        <dbReference type="EMBL" id="AWM01710.1"/>
    </source>
</evidence>
<dbReference type="FunFam" id="3.40.50.720:FF:000084">
    <property type="entry name" value="Short-chain dehydrogenase reductase"/>
    <property type="match status" value="1"/>
</dbReference>
<evidence type="ECO:0000313" key="5">
    <source>
        <dbReference type="Proteomes" id="UP000215884"/>
    </source>
</evidence>
<dbReference type="GO" id="GO:0016491">
    <property type="term" value="F:oxidoreductase activity"/>
    <property type="evidence" value="ECO:0007669"/>
    <property type="project" value="UniProtKB-KW"/>
</dbReference>
<organism evidence="4 5">
    <name type="scientific">Bradyrhizobium amphicarpaeae</name>
    <dbReference type="NCBI Taxonomy" id="1404768"/>
    <lineage>
        <taxon>Bacteria</taxon>
        <taxon>Pseudomonadati</taxon>
        <taxon>Pseudomonadota</taxon>
        <taxon>Alphaproteobacteria</taxon>
        <taxon>Hyphomicrobiales</taxon>
        <taxon>Nitrobacteraceae</taxon>
        <taxon>Bradyrhizobium</taxon>
    </lineage>
</organism>
<evidence type="ECO:0000259" key="3">
    <source>
        <dbReference type="SMART" id="SM00822"/>
    </source>
</evidence>
<comment type="similarity">
    <text evidence="1">Belongs to the short-chain dehydrogenases/reductases (SDR) family.</text>
</comment>
<sequence length="283" mass="29335">MWLHHKTIWPRSQHSFIMKPLETNMRLKDKTALITGGNSGIGLATAKLFVAEGAKVIVTGRNKETLDAAAKELGPNAIALVADATDIAATDAAIKQGSEKFGKLDIVFANAGIAGAGGTPLGSATLEAFEKVIRTNLTGVFFTVQSALPYLNDNSSIILNGSVISVLGIPGYSAYGAAKAGVRAMARIMASELSPRGIRVNVVAPGAIRTPIWGAAIATPEAEKAFEKRIGLATPLGRIGEPDHISKTVLFLASDDAAHIQGQEIFVDGGAVAAPAGAPIYRG</sequence>
<dbReference type="SUPFAM" id="SSF51735">
    <property type="entry name" value="NAD(P)-binding Rossmann-fold domains"/>
    <property type="match status" value="1"/>
</dbReference>
<dbReference type="PANTHER" id="PTHR43669">
    <property type="entry name" value="5-KETO-D-GLUCONATE 5-REDUCTASE"/>
    <property type="match status" value="1"/>
</dbReference>
<dbReference type="PRINTS" id="PR00081">
    <property type="entry name" value="GDHRDH"/>
</dbReference>
<dbReference type="OrthoDB" id="9803333at2"/>
<dbReference type="SMART" id="SM00822">
    <property type="entry name" value="PKS_KR"/>
    <property type="match status" value="1"/>
</dbReference>
<keyword evidence="5" id="KW-1185">Reference proteome</keyword>
<dbReference type="AlphaFoldDB" id="A0A2U8PV73"/>
<dbReference type="CDD" id="cd05233">
    <property type="entry name" value="SDR_c"/>
    <property type="match status" value="1"/>
</dbReference>
<name>A0A2U8PV73_9BRAD</name>
<dbReference type="PROSITE" id="PS00061">
    <property type="entry name" value="ADH_SHORT"/>
    <property type="match status" value="1"/>
</dbReference>
<evidence type="ECO:0000256" key="1">
    <source>
        <dbReference type="ARBA" id="ARBA00006484"/>
    </source>
</evidence>
<dbReference type="Proteomes" id="UP000215884">
    <property type="component" value="Chromosome"/>
</dbReference>
<protein>
    <submittedName>
        <fullName evidence="4">3-oxoacyl-ACP reductase</fullName>
    </submittedName>
</protein>
<dbReference type="PANTHER" id="PTHR43669:SF3">
    <property type="entry name" value="ALCOHOL DEHYDROGENASE, PUTATIVE (AFU_ORTHOLOGUE AFUA_3G03445)-RELATED"/>
    <property type="match status" value="1"/>
</dbReference>
<dbReference type="KEGG" id="brq:CIT40_17830"/>
<dbReference type="InterPro" id="IPR057326">
    <property type="entry name" value="KR_dom"/>
</dbReference>
<proteinExistence type="inferred from homology"/>
<dbReference type="InterPro" id="IPR020904">
    <property type="entry name" value="Sc_DH/Rdtase_CS"/>
</dbReference>
<dbReference type="Gene3D" id="3.40.50.720">
    <property type="entry name" value="NAD(P)-binding Rossmann-like Domain"/>
    <property type="match status" value="1"/>
</dbReference>
<dbReference type="InterPro" id="IPR002347">
    <property type="entry name" value="SDR_fam"/>
</dbReference>
<dbReference type="PRINTS" id="PR00080">
    <property type="entry name" value="SDRFAMILY"/>
</dbReference>
<keyword evidence="2" id="KW-0560">Oxidoreductase</keyword>